<feature type="signal peptide" evidence="1">
    <location>
        <begin position="1"/>
        <end position="17"/>
    </location>
</feature>
<gene>
    <name evidence="2" type="ORF">AZI87_07425</name>
</gene>
<proteinExistence type="predicted"/>
<evidence type="ECO:0000256" key="1">
    <source>
        <dbReference type="SAM" id="SignalP"/>
    </source>
</evidence>
<dbReference type="EMBL" id="LUKD01000001">
    <property type="protein sequence ID" value="KYG69046.1"/>
    <property type="molecule type" value="Genomic_DNA"/>
</dbReference>
<dbReference type="InterPro" id="IPR038765">
    <property type="entry name" value="Papain-like_cys_pep_sf"/>
</dbReference>
<reference evidence="2 3" key="1">
    <citation type="submission" date="2016-03" db="EMBL/GenBank/DDBJ databases">
        <authorList>
            <person name="Ploux O."/>
        </authorList>
    </citation>
    <scope>NUCLEOTIDE SEQUENCE [LARGE SCALE GENOMIC DNA]</scope>
    <source>
        <strain evidence="2 3">EC13</strain>
    </source>
</reference>
<dbReference type="RefSeq" id="WP_063205888.1">
    <property type="nucleotide sequence ID" value="NZ_LUKD01000001.1"/>
</dbReference>
<protein>
    <recommendedName>
        <fullName evidence="4">Peptidase C1A papain C-terminal domain-containing protein</fullName>
    </recommendedName>
</protein>
<comment type="caution">
    <text evidence="2">The sequence shown here is derived from an EMBL/GenBank/DDBJ whole genome shotgun (WGS) entry which is preliminary data.</text>
</comment>
<dbReference type="SUPFAM" id="SSF54001">
    <property type="entry name" value="Cysteine proteinases"/>
    <property type="match status" value="1"/>
</dbReference>
<dbReference type="Gene3D" id="3.90.70.10">
    <property type="entry name" value="Cysteine proteinases"/>
    <property type="match status" value="1"/>
</dbReference>
<dbReference type="Proteomes" id="UP000075799">
    <property type="component" value="Unassembled WGS sequence"/>
</dbReference>
<sequence length="368" mass="40526">MKSFFLLILLLPVVSSAQDAAFRGIDQSYTSIKSETEIKNMPRITSQDGLGICYAHVAATLMQAENCRVLKQECSSLPEEELFSPLDVSRFGTARDESEPQDYRSTYEGLRGVLSGGNPHNAAIIGALAVGSSANEACVSLDKILSKMNSRGETVEAQVALWNRLKESFDKYKKNKDCPTCLNDIYATAKSDIDENLNLTKTNEEVLKAFAQDTYDKFLDDLLGAKKCVRAKQQAFFENRNATYETYPESNPKNPKKLKSPVSAAQIKEKIKEVLRGGRPLALAGVCLADGKVNSCPDEANHAVVVAGYRQICKADGKCRESLKVVNSWGKAWQDEFNGGWVDADTLMAQTQIKPDALGWFADGKKQQ</sequence>
<name>A0A162GVJ3_BDEBC</name>
<accession>A0A162GVJ3</accession>
<dbReference type="OrthoDB" id="1489061at2"/>
<evidence type="ECO:0008006" key="4">
    <source>
        <dbReference type="Google" id="ProtNLM"/>
    </source>
</evidence>
<keyword evidence="1" id="KW-0732">Signal</keyword>
<dbReference type="AlphaFoldDB" id="A0A162GVJ3"/>
<feature type="chain" id="PRO_5007834590" description="Peptidase C1A papain C-terminal domain-containing protein" evidence="1">
    <location>
        <begin position="18"/>
        <end position="368"/>
    </location>
</feature>
<organism evidence="2 3">
    <name type="scientific">Bdellovibrio bacteriovorus</name>
    <dbReference type="NCBI Taxonomy" id="959"/>
    <lineage>
        <taxon>Bacteria</taxon>
        <taxon>Pseudomonadati</taxon>
        <taxon>Bdellovibrionota</taxon>
        <taxon>Bdellovibrionia</taxon>
        <taxon>Bdellovibrionales</taxon>
        <taxon>Pseudobdellovibrionaceae</taxon>
        <taxon>Bdellovibrio</taxon>
    </lineage>
</organism>
<evidence type="ECO:0000313" key="3">
    <source>
        <dbReference type="Proteomes" id="UP000075799"/>
    </source>
</evidence>
<evidence type="ECO:0000313" key="2">
    <source>
        <dbReference type="EMBL" id="KYG69046.1"/>
    </source>
</evidence>